<dbReference type="GO" id="GO:0006979">
    <property type="term" value="P:response to oxidative stress"/>
    <property type="evidence" value="ECO:0007669"/>
    <property type="project" value="InterPro"/>
</dbReference>
<dbReference type="GO" id="GO:0020037">
    <property type="term" value="F:heme binding"/>
    <property type="evidence" value="ECO:0007669"/>
    <property type="project" value="InterPro"/>
</dbReference>
<evidence type="ECO:0000256" key="3">
    <source>
        <dbReference type="SAM" id="MobiDB-lite"/>
    </source>
</evidence>
<dbReference type="InterPro" id="IPR002016">
    <property type="entry name" value="Haem_peroxidase"/>
</dbReference>
<dbReference type="GO" id="GO:0004601">
    <property type="term" value="F:peroxidase activity"/>
    <property type="evidence" value="ECO:0007669"/>
    <property type="project" value="InterPro"/>
</dbReference>
<evidence type="ECO:0000313" key="6">
    <source>
        <dbReference type="Proteomes" id="UP000306102"/>
    </source>
</evidence>
<evidence type="ECO:0000256" key="1">
    <source>
        <dbReference type="RuleBase" id="RU004241"/>
    </source>
</evidence>
<dbReference type="EMBL" id="SDRB02012660">
    <property type="protein sequence ID" value="THF97053.1"/>
    <property type="molecule type" value="Genomic_DNA"/>
</dbReference>
<feature type="region of interest" description="Disordered" evidence="3">
    <location>
        <begin position="208"/>
        <end position="230"/>
    </location>
</feature>
<dbReference type="AlphaFoldDB" id="A0A4S4D5D8"/>
<dbReference type="PANTHER" id="PTHR35737">
    <property type="entry name" value="CRYPTIC LOCI REGULATOR"/>
    <property type="match status" value="1"/>
</dbReference>
<feature type="coiled-coil region" evidence="2">
    <location>
        <begin position="159"/>
        <end position="190"/>
    </location>
</feature>
<dbReference type="InterPro" id="IPR010255">
    <property type="entry name" value="Haem_peroxidase_sf"/>
</dbReference>
<dbReference type="Proteomes" id="UP000306102">
    <property type="component" value="Unassembled WGS sequence"/>
</dbReference>
<evidence type="ECO:0000313" key="5">
    <source>
        <dbReference type="EMBL" id="THF97053.1"/>
    </source>
</evidence>
<dbReference type="SUPFAM" id="SSF48113">
    <property type="entry name" value="Heme-dependent peroxidases"/>
    <property type="match status" value="1"/>
</dbReference>
<comment type="similarity">
    <text evidence="1">Belongs to the peroxidase family.</text>
</comment>
<evidence type="ECO:0000256" key="2">
    <source>
        <dbReference type="SAM" id="Coils"/>
    </source>
</evidence>
<comment type="caution">
    <text evidence="5">The sequence shown here is derived from an EMBL/GenBank/DDBJ whole genome shotgun (WGS) entry which is preliminary data.</text>
</comment>
<dbReference type="Pfam" id="PF00141">
    <property type="entry name" value="peroxidase"/>
    <property type="match status" value="1"/>
</dbReference>
<keyword evidence="2" id="KW-0175">Coiled coil</keyword>
<dbReference type="PANTHER" id="PTHR35737:SF1">
    <property type="entry name" value="CRYPTIC LOCI REGULATOR"/>
    <property type="match status" value="1"/>
</dbReference>
<dbReference type="PROSITE" id="PS50873">
    <property type="entry name" value="PEROXIDASE_4"/>
    <property type="match status" value="1"/>
</dbReference>
<evidence type="ECO:0000259" key="4">
    <source>
        <dbReference type="PROSITE" id="PS50873"/>
    </source>
</evidence>
<proteinExistence type="inferred from homology"/>
<sequence>MKYNLERSFESVAPSDLFFLSRFGIAGTWTALVMERSSWGLFHTASLSAANSNLPGPNLNLSNLITAFSNKGFIAKELVALSRSHTIGQARCTVFKSHIYNDANINAEENARTEVMATADCEEDEWELLNIDGFVYKRKKRPNPTTTTTSSAPPPDLAAAEEMNRREMKKRALAKLRDKYQKEIDQWELLSNMLWAFQLKTQNSQQLQEQTTSYDLTASSPPPPEHSLESASRRLLDDLLLRFASPAGALVGICFQTTPR</sequence>
<feature type="domain" description="Plant heme peroxidase family profile" evidence="4">
    <location>
        <begin position="11"/>
        <end position="138"/>
    </location>
</feature>
<reference evidence="5 6" key="1">
    <citation type="journal article" date="2018" name="Proc. Natl. Acad. Sci. U.S.A.">
        <title>Draft genome sequence of Camellia sinensis var. sinensis provides insights into the evolution of the tea genome and tea quality.</title>
        <authorList>
            <person name="Wei C."/>
            <person name="Yang H."/>
            <person name="Wang S."/>
            <person name="Zhao J."/>
            <person name="Liu C."/>
            <person name="Gao L."/>
            <person name="Xia E."/>
            <person name="Lu Y."/>
            <person name="Tai Y."/>
            <person name="She G."/>
            <person name="Sun J."/>
            <person name="Cao H."/>
            <person name="Tong W."/>
            <person name="Gao Q."/>
            <person name="Li Y."/>
            <person name="Deng W."/>
            <person name="Jiang X."/>
            <person name="Wang W."/>
            <person name="Chen Q."/>
            <person name="Zhang S."/>
            <person name="Li H."/>
            <person name="Wu J."/>
            <person name="Wang P."/>
            <person name="Li P."/>
            <person name="Shi C."/>
            <person name="Zheng F."/>
            <person name="Jian J."/>
            <person name="Huang B."/>
            <person name="Shan D."/>
            <person name="Shi M."/>
            <person name="Fang C."/>
            <person name="Yue Y."/>
            <person name="Li F."/>
            <person name="Li D."/>
            <person name="Wei S."/>
            <person name="Han B."/>
            <person name="Jiang C."/>
            <person name="Yin Y."/>
            <person name="Xia T."/>
            <person name="Zhang Z."/>
            <person name="Bennetzen J.L."/>
            <person name="Zhao S."/>
            <person name="Wan X."/>
        </authorList>
    </citation>
    <scope>NUCLEOTIDE SEQUENCE [LARGE SCALE GENOMIC DNA]</scope>
    <source>
        <strain evidence="6">cv. Shuchazao</strain>
        <tissue evidence="5">Leaf</tissue>
    </source>
</reference>
<organism evidence="5 6">
    <name type="scientific">Camellia sinensis var. sinensis</name>
    <name type="common">China tea</name>
    <dbReference type="NCBI Taxonomy" id="542762"/>
    <lineage>
        <taxon>Eukaryota</taxon>
        <taxon>Viridiplantae</taxon>
        <taxon>Streptophyta</taxon>
        <taxon>Embryophyta</taxon>
        <taxon>Tracheophyta</taxon>
        <taxon>Spermatophyta</taxon>
        <taxon>Magnoliopsida</taxon>
        <taxon>eudicotyledons</taxon>
        <taxon>Gunneridae</taxon>
        <taxon>Pentapetalae</taxon>
        <taxon>asterids</taxon>
        <taxon>Ericales</taxon>
        <taxon>Theaceae</taxon>
        <taxon>Camellia</taxon>
    </lineage>
</organism>
<accession>A0A4S4D5D8</accession>
<gene>
    <name evidence="5" type="ORF">TEA_020477</name>
</gene>
<dbReference type="Gene3D" id="1.10.420.10">
    <property type="entry name" value="Peroxidase, domain 2"/>
    <property type="match status" value="1"/>
</dbReference>
<feature type="compositionally biased region" description="Polar residues" evidence="3">
    <location>
        <begin position="208"/>
        <end position="217"/>
    </location>
</feature>
<keyword evidence="6" id="KW-1185">Reference proteome</keyword>
<protein>
    <recommendedName>
        <fullName evidence="4">Plant heme peroxidase family profile domain-containing protein</fullName>
    </recommendedName>
</protein>
<name>A0A4S4D5D8_CAMSN</name>